<reference evidence="7" key="1">
    <citation type="submission" date="2022-04" db="EMBL/GenBank/DDBJ databases">
        <title>A functionally conserved STORR gene fusion in Papaver species that diverged 16.8 million years ago.</title>
        <authorList>
            <person name="Catania T."/>
        </authorList>
    </citation>
    <scope>NUCLEOTIDE SEQUENCE</scope>
    <source>
        <strain evidence="7">S-188037</strain>
    </source>
</reference>
<dbReference type="PRINTS" id="PR01225">
    <property type="entry name" value="EXPANSNFAMLY"/>
</dbReference>
<dbReference type="Pfam" id="PF01357">
    <property type="entry name" value="Expansin_C"/>
    <property type="match status" value="1"/>
</dbReference>
<dbReference type="InterPro" id="IPR009009">
    <property type="entry name" value="RlpA-like_DPBB"/>
</dbReference>
<feature type="signal peptide" evidence="4">
    <location>
        <begin position="1"/>
        <end position="26"/>
    </location>
</feature>
<dbReference type="EMBL" id="JAJJMB010009300">
    <property type="protein sequence ID" value="KAI3914455.1"/>
    <property type="molecule type" value="Genomic_DNA"/>
</dbReference>
<dbReference type="InterPro" id="IPR005795">
    <property type="entry name" value="LolPI"/>
</dbReference>
<comment type="caution">
    <text evidence="7">The sequence shown here is derived from an EMBL/GenBank/DDBJ whole genome shotgun (WGS) entry which is preliminary data.</text>
</comment>
<dbReference type="PROSITE" id="PS50843">
    <property type="entry name" value="EXPANSIN_CBD"/>
    <property type="match status" value="1"/>
</dbReference>
<dbReference type="Gene3D" id="2.40.40.10">
    <property type="entry name" value="RlpA-like domain"/>
    <property type="match status" value="1"/>
</dbReference>
<dbReference type="PROSITE" id="PS50842">
    <property type="entry name" value="EXPANSIN_EG45"/>
    <property type="match status" value="1"/>
</dbReference>
<evidence type="ECO:0000259" key="5">
    <source>
        <dbReference type="PROSITE" id="PS50842"/>
    </source>
</evidence>
<evidence type="ECO:0000256" key="1">
    <source>
        <dbReference type="ARBA" id="ARBA00004613"/>
    </source>
</evidence>
<dbReference type="SUPFAM" id="SSF50685">
    <property type="entry name" value="Barwin-like endoglucanases"/>
    <property type="match status" value="1"/>
</dbReference>
<evidence type="ECO:0000256" key="3">
    <source>
        <dbReference type="RuleBase" id="RU003460"/>
    </source>
</evidence>
<dbReference type="InterPro" id="IPR007117">
    <property type="entry name" value="Expansin_CBD"/>
</dbReference>
<evidence type="ECO:0000313" key="8">
    <source>
        <dbReference type="Proteomes" id="UP001202328"/>
    </source>
</evidence>
<dbReference type="AlphaFoldDB" id="A0AAD4SNJ0"/>
<dbReference type="SMART" id="SM00837">
    <property type="entry name" value="DPBB_1"/>
    <property type="match status" value="1"/>
</dbReference>
<dbReference type="SUPFAM" id="SSF49590">
    <property type="entry name" value="PHL pollen allergen"/>
    <property type="match status" value="1"/>
</dbReference>
<evidence type="ECO:0000313" key="7">
    <source>
        <dbReference type="EMBL" id="KAI3914455.1"/>
    </source>
</evidence>
<dbReference type="InterPro" id="IPR036908">
    <property type="entry name" value="RlpA-like_sf"/>
</dbReference>
<dbReference type="Pfam" id="PF03330">
    <property type="entry name" value="DPBB_1"/>
    <property type="match status" value="1"/>
</dbReference>
<dbReference type="GO" id="GO:0005576">
    <property type="term" value="C:extracellular region"/>
    <property type="evidence" value="ECO:0007669"/>
    <property type="project" value="UniProtKB-SubCell"/>
</dbReference>
<comment type="similarity">
    <text evidence="3">Belongs to the expansin family.</text>
</comment>
<accession>A0AAD4SNJ0</accession>
<protein>
    <submittedName>
        <fullName evidence="7">Uncharacterized protein</fullName>
    </submittedName>
</protein>
<dbReference type="InterPro" id="IPR007112">
    <property type="entry name" value="Expansin/allergen_DPBB_dom"/>
</dbReference>
<comment type="subcellular location">
    <subcellularLocation>
        <location evidence="1">Secreted</location>
    </subcellularLocation>
</comment>
<keyword evidence="2" id="KW-0964">Secreted</keyword>
<proteinExistence type="inferred from homology"/>
<sequence>MATSHFLLVVIFFITSLFHDPKLCLGLNLKKHLSLLSGVEPHWASAGATWYGSPDGAGSDGGACGYGGTVSQDPFSSLVTGIGPSLYKSGKGCGRCYKVKCTKHPSCSTKPVTVVITDYCPGGTCAVGSAHFDLSGTAFGAMAIPGQEEHLRDAGVLEIRYARVACDYPGKTIAFHVDEGSNPNYFAVVIQFEEGDGDLASVEIIEESLTNDGNGEWLSLQQSWGADWKINPGRELHAPFSIRLRSQYSNNTLVAKNVIPVGWKPGATYRSMVNY</sequence>
<keyword evidence="8" id="KW-1185">Reference proteome</keyword>
<evidence type="ECO:0000256" key="4">
    <source>
        <dbReference type="SAM" id="SignalP"/>
    </source>
</evidence>
<feature type="domain" description="Expansin-like CBD" evidence="6">
    <location>
        <begin position="184"/>
        <end position="271"/>
    </location>
</feature>
<dbReference type="InterPro" id="IPR007118">
    <property type="entry name" value="Expan_Lol_pI"/>
</dbReference>
<name>A0AAD4SNJ0_9MAGN</name>
<dbReference type="Proteomes" id="UP001202328">
    <property type="component" value="Unassembled WGS sequence"/>
</dbReference>
<feature type="domain" description="Expansin-like EG45" evidence="5">
    <location>
        <begin position="61"/>
        <end position="171"/>
    </location>
</feature>
<dbReference type="Gene3D" id="2.60.40.760">
    <property type="entry name" value="Expansin, cellulose-binding-like domain"/>
    <property type="match status" value="1"/>
</dbReference>
<dbReference type="InterPro" id="IPR036749">
    <property type="entry name" value="Expansin_CBD_sf"/>
</dbReference>
<dbReference type="CDD" id="cd22275">
    <property type="entry name" value="DPBB_EXPB_N"/>
    <property type="match status" value="1"/>
</dbReference>
<dbReference type="PANTHER" id="PTHR31692:SF49">
    <property type="entry name" value="EXPANSIN-B15-LIKE"/>
    <property type="match status" value="1"/>
</dbReference>
<evidence type="ECO:0000259" key="6">
    <source>
        <dbReference type="PROSITE" id="PS50843"/>
    </source>
</evidence>
<dbReference type="PANTHER" id="PTHR31692">
    <property type="entry name" value="EXPANSIN-B3"/>
    <property type="match status" value="1"/>
</dbReference>
<feature type="chain" id="PRO_5042048590" evidence="4">
    <location>
        <begin position="27"/>
        <end position="275"/>
    </location>
</feature>
<gene>
    <name evidence="7" type="ORF">MKW98_017219</name>
</gene>
<dbReference type="PRINTS" id="PR00829">
    <property type="entry name" value="LOLP1ALLERGN"/>
</dbReference>
<keyword evidence="4" id="KW-0732">Signal</keyword>
<organism evidence="7 8">
    <name type="scientific">Papaver atlanticum</name>
    <dbReference type="NCBI Taxonomy" id="357466"/>
    <lineage>
        <taxon>Eukaryota</taxon>
        <taxon>Viridiplantae</taxon>
        <taxon>Streptophyta</taxon>
        <taxon>Embryophyta</taxon>
        <taxon>Tracheophyta</taxon>
        <taxon>Spermatophyta</taxon>
        <taxon>Magnoliopsida</taxon>
        <taxon>Ranunculales</taxon>
        <taxon>Papaveraceae</taxon>
        <taxon>Papaveroideae</taxon>
        <taxon>Papaver</taxon>
    </lineage>
</organism>
<evidence type="ECO:0000256" key="2">
    <source>
        <dbReference type="ARBA" id="ARBA00022525"/>
    </source>
</evidence>